<gene>
    <name evidence="2" type="ORF">FQA47_007438</name>
</gene>
<name>A0A834BQM5_ORYME</name>
<evidence type="ECO:0000313" key="3">
    <source>
        <dbReference type="Proteomes" id="UP000646548"/>
    </source>
</evidence>
<proteinExistence type="predicted"/>
<feature type="compositionally biased region" description="Basic and acidic residues" evidence="1">
    <location>
        <begin position="35"/>
        <end position="48"/>
    </location>
</feature>
<organism evidence="2 3">
    <name type="scientific">Oryzias melastigma</name>
    <name type="common">Marine medaka</name>
    <dbReference type="NCBI Taxonomy" id="30732"/>
    <lineage>
        <taxon>Eukaryota</taxon>
        <taxon>Metazoa</taxon>
        <taxon>Chordata</taxon>
        <taxon>Craniata</taxon>
        <taxon>Vertebrata</taxon>
        <taxon>Euteleostomi</taxon>
        <taxon>Actinopterygii</taxon>
        <taxon>Neopterygii</taxon>
        <taxon>Teleostei</taxon>
        <taxon>Neoteleostei</taxon>
        <taxon>Acanthomorphata</taxon>
        <taxon>Ovalentaria</taxon>
        <taxon>Atherinomorphae</taxon>
        <taxon>Beloniformes</taxon>
        <taxon>Adrianichthyidae</taxon>
        <taxon>Oryziinae</taxon>
        <taxon>Oryzias</taxon>
    </lineage>
</organism>
<sequence>MLSDTTSGACTAVITRNVGRRVINNNLRGGTPDKQGQRNRGEEEGKKEKRFSVFLLQRGDDFLPSAWGLMDERTDR</sequence>
<evidence type="ECO:0000313" key="2">
    <source>
        <dbReference type="EMBL" id="KAF6715615.1"/>
    </source>
</evidence>
<reference evidence="2" key="1">
    <citation type="journal article" name="BMC Genomics">
        <title>Long-read sequencing and de novo genome assembly of marine medaka (Oryzias melastigma).</title>
        <authorList>
            <person name="Liang P."/>
            <person name="Saqib H.S.A."/>
            <person name="Ni X."/>
            <person name="Shen Y."/>
        </authorList>
    </citation>
    <scope>NUCLEOTIDE SEQUENCE</scope>
    <source>
        <strain evidence="2">Bigg-433</strain>
    </source>
</reference>
<dbReference type="Proteomes" id="UP000646548">
    <property type="component" value="Unassembled WGS sequence"/>
</dbReference>
<dbReference type="AlphaFoldDB" id="A0A834BQM5"/>
<feature type="region of interest" description="Disordered" evidence="1">
    <location>
        <begin position="23"/>
        <end position="48"/>
    </location>
</feature>
<protein>
    <submittedName>
        <fullName evidence="2">Uncharacterized protein</fullName>
    </submittedName>
</protein>
<comment type="caution">
    <text evidence="2">The sequence shown here is derived from an EMBL/GenBank/DDBJ whole genome shotgun (WGS) entry which is preliminary data.</text>
</comment>
<accession>A0A834BQM5</accession>
<dbReference type="EMBL" id="WKFB01001045">
    <property type="protein sequence ID" value="KAF6715615.1"/>
    <property type="molecule type" value="Genomic_DNA"/>
</dbReference>
<evidence type="ECO:0000256" key="1">
    <source>
        <dbReference type="SAM" id="MobiDB-lite"/>
    </source>
</evidence>